<sequence length="70" mass="8073">MDGKDLKESDTVCMQTFRVDERINLLDSVQKCFDMGKNIINSSGFIGRVEMDLWKIDGIRGVIRFVFLLD</sequence>
<gene>
    <name evidence="1" type="ORF">L5515_012494</name>
</gene>
<reference evidence="1 2" key="1">
    <citation type="submission" date="2022-04" db="EMBL/GenBank/DDBJ databases">
        <title>Chromosome-level reference genomes for two strains of Caenorhabditis briggsae: an improved platform for comparative genomics.</title>
        <authorList>
            <person name="Stevens L."/>
            <person name="Andersen E."/>
        </authorList>
    </citation>
    <scope>NUCLEOTIDE SEQUENCE [LARGE SCALE GENOMIC DNA]</scope>
    <source>
        <strain evidence="1">VX34</strain>
        <tissue evidence="1">Whole-organism</tissue>
    </source>
</reference>
<proteinExistence type="predicted"/>
<evidence type="ECO:0000313" key="1">
    <source>
        <dbReference type="EMBL" id="UMM30734.1"/>
    </source>
</evidence>
<protein>
    <submittedName>
        <fullName evidence="1">Uncharacterized protein</fullName>
    </submittedName>
</protein>
<dbReference type="AlphaFoldDB" id="A0AAE9JIF6"/>
<dbReference type="Proteomes" id="UP000829354">
    <property type="component" value="Chromosome IV"/>
</dbReference>
<keyword evidence="2" id="KW-1185">Reference proteome</keyword>
<organism evidence="1 2">
    <name type="scientific">Caenorhabditis briggsae</name>
    <dbReference type="NCBI Taxonomy" id="6238"/>
    <lineage>
        <taxon>Eukaryota</taxon>
        <taxon>Metazoa</taxon>
        <taxon>Ecdysozoa</taxon>
        <taxon>Nematoda</taxon>
        <taxon>Chromadorea</taxon>
        <taxon>Rhabditida</taxon>
        <taxon>Rhabditina</taxon>
        <taxon>Rhabditomorpha</taxon>
        <taxon>Rhabditoidea</taxon>
        <taxon>Rhabditidae</taxon>
        <taxon>Peloderinae</taxon>
        <taxon>Caenorhabditis</taxon>
    </lineage>
</organism>
<evidence type="ECO:0000313" key="2">
    <source>
        <dbReference type="Proteomes" id="UP000829354"/>
    </source>
</evidence>
<dbReference type="EMBL" id="CP092623">
    <property type="protein sequence ID" value="UMM30734.1"/>
    <property type="molecule type" value="Genomic_DNA"/>
</dbReference>
<name>A0AAE9JIF6_CAEBR</name>
<accession>A0AAE9JIF6</accession>